<gene>
    <name evidence="1" type="ORF">Pmar_PMAR023822</name>
</gene>
<evidence type="ECO:0000313" key="1">
    <source>
        <dbReference type="EMBL" id="EER10448.1"/>
    </source>
</evidence>
<dbReference type="EMBL" id="GG677422">
    <property type="protein sequence ID" value="EER10448.1"/>
    <property type="molecule type" value="Genomic_DNA"/>
</dbReference>
<accession>C5KYL3</accession>
<proteinExistence type="predicted"/>
<dbReference type="Proteomes" id="UP000007800">
    <property type="component" value="Unassembled WGS sequence"/>
</dbReference>
<dbReference type="RefSeq" id="XP_002778653.1">
    <property type="nucleotide sequence ID" value="XM_002778607.1"/>
</dbReference>
<sequence>MPRLGHVASLIAEAKSDQTDFHLARIDHQAAYRQLPLTKQDASYAAGLFIHTDGSVQVVKPLVAPFGAIGSVSAYLRNHALLTSKLTGKTSFCCEALLGRLATRTLITTRALRRSTDEDYEVWVPQTFKFVSSG</sequence>
<reference evidence="1 2" key="1">
    <citation type="submission" date="2008-07" db="EMBL/GenBank/DDBJ databases">
        <authorList>
            <person name="El-Sayed N."/>
            <person name="Caler E."/>
            <person name="Inman J."/>
            <person name="Amedeo P."/>
            <person name="Hass B."/>
            <person name="Wortman J."/>
        </authorList>
    </citation>
    <scope>NUCLEOTIDE SEQUENCE [LARGE SCALE GENOMIC DNA]</scope>
    <source>
        <strain evidence="2">ATCC 50983 / TXsc</strain>
    </source>
</reference>
<dbReference type="InParanoid" id="C5KYL3"/>
<protein>
    <submittedName>
        <fullName evidence="1">Uncharacterized protein</fullName>
    </submittedName>
</protein>
<dbReference type="AlphaFoldDB" id="C5KYL3"/>
<name>C5KYL3_PERM5</name>
<dbReference type="OrthoDB" id="10668330at2759"/>
<organism evidence="2">
    <name type="scientific">Perkinsus marinus (strain ATCC 50983 / TXsc)</name>
    <dbReference type="NCBI Taxonomy" id="423536"/>
    <lineage>
        <taxon>Eukaryota</taxon>
        <taxon>Sar</taxon>
        <taxon>Alveolata</taxon>
        <taxon>Perkinsozoa</taxon>
        <taxon>Perkinsea</taxon>
        <taxon>Perkinsida</taxon>
        <taxon>Perkinsidae</taxon>
        <taxon>Perkinsus</taxon>
    </lineage>
</organism>
<evidence type="ECO:0000313" key="2">
    <source>
        <dbReference type="Proteomes" id="UP000007800"/>
    </source>
</evidence>
<dbReference type="GeneID" id="9038398"/>
<keyword evidence="2" id="KW-1185">Reference proteome</keyword>